<evidence type="ECO:0000259" key="2">
    <source>
        <dbReference type="PROSITE" id="PS50042"/>
    </source>
</evidence>
<dbReference type="HOGENOM" id="CLU_1223515_0_0_5"/>
<dbReference type="Gene3D" id="2.60.120.10">
    <property type="entry name" value="Jelly Rolls"/>
    <property type="match status" value="1"/>
</dbReference>
<dbReference type="OrthoDB" id="7946922at2"/>
<protein>
    <submittedName>
        <fullName evidence="3">Cyclic nucleotide-binding domain protein</fullName>
    </submittedName>
</protein>
<evidence type="ECO:0000313" key="4">
    <source>
        <dbReference type="Proteomes" id="UP000002931"/>
    </source>
</evidence>
<dbReference type="InterPro" id="IPR055272">
    <property type="entry name" value="POPDC1-3_dom"/>
</dbReference>
<dbReference type="Proteomes" id="UP000002931">
    <property type="component" value="Unassembled WGS sequence"/>
</dbReference>
<keyword evidence="4" id="KW-1185">Reference proteome</keyword>
<dbReference type="RefSeq" id="WP_008331569.1">
    <property type="nucleotide sequence ID" value="NZ_CH902578.1"/>
</dbReference>
<feature type="domain" description="Cyclic nucleotide-binding" evidence="2">
    <location>
        <begin position="91"/>
        <end position="188"/>
    </location>
</feature>
<dbReference type="SMART" id="SM00100">
    <property type="entry name" value="cNMP"/>
    <property type="match status" value="1"/>
</dbReference>
<evidence type="ECO:0000313" key="3">
    <source>
        <dbReference type="EMBL" id="EAQ13045.1"/>
    </source>
</evidence>
<organism evidence="3 4">
    <name type="scientific">Maritimibacter alkaliphilus HTCC2654</name>
    <dbReference type="NCBI Taxonomy" id="314271"/>
    <lineage>
        <taxon>Bacteria</taxon>
        <taxon>Pseudomonadati</taxon>
        <taxon>Pseudomonadota</taxon>
        <taxon>Alphaproteobacteria</taxon>
        <taxon>Rhodobacterales</taxon>
        <taxon>Roseobacteraceae</taxon>
        <taxon>Maritimibacter</taxon>
    </lineage>
</organism>
<feature type="transmembrane region" description="Helical" evidence="1">
    <location>
        <begin position="28"/>
        <end position="48"/>
    </location>
</feature>
<dbReference type="STRING" id="314271.RB2654_11123"/>
<evidence type="ECO:0000256" key="1">
    <source>
        <dbReference type="SAM" id="Phobius"/>
    </source>
</evidence>
<dbReference type="Pfam" id="PF04831">
    <property type="entry name" value="POPDC1-3"/>
    <property type="match status" value="1"/>
</dbReference>
<dbReference type="EMBL" id="AAMT01000006">
    <property type="protein sequence ID" value="EAQ13045.1"/>
    <property type="molecule type" value="Genomic_DNA"/>
</dbReference>
<dbReference type="Pfam" id="PF00027">
    <property type="entry name" value="cNMP_binding"/>
    <property type="match status" value="1"/>
</dbReference>
<gene>
    <name evidence="3" type="ORF">RB2654_11123</name>
</gene>
<keyword evidence="1" id="KW-1133">Transmembrane helix</keyword>
<comment type="caution">
    <text evidence="3">The sequence shown here is derived from an EMBL/GenBank/DDBJ whole genome shotgun (WGS) entry which is preliminary data.</text>
</comment>
<dbReference type="InterPro" id="IPR018490">
    <property type="entry name" value="cNMP-bd_dom_sf"/>
</dbReference>
<dbReference type="AlphaFoldDB" id="A3VFD0"/>
<feature type="transmembrane region" description="Helical" evidence="1">
    <location>
        <begin position="54"/>
        <end position="72"/>
    </location>
</feature>
<dbReference type="SUPFAM" id="SSF51206">
    <property type="entry name" value="cAMP-binding domain-like"/>
    <property type="match status" value="1"/>
</dbReference>
<dbReference type="eggNOG" id="COG0664">
    <property type="taxonomic scope" value="Bacteria"/>
</dbReference>
<reference evidence="3 4" key="1">
    <citation type="journal article" date="2010" name="J. Bacteriol.">
        <title>Genome sequences of Pelagibaca bermudensis HTCC2601T and Maritimibacter alkaliphilus HTCC2654T, the type strains of two marine Roseobacter genera.</title>
        <authorList>
            <person name="Thrash J.C."/>
            <person name="Cho J.C."/>
            <person name="Ferriera S."/>
            <person name="Johnson J."/>
            <person name="Vergin K.L."/>
            <person name="Giovannoni S.J."/>
        </authorList>
    </citation>
    <scope>NUCLEOTIDE SEQUENCE [LARGE SCALE GENOMIC DNA]</scope>
    <source>
        <strain evidence="3 4">HTCC2654</strain>
    </source>
</reference>
<keyword evidence="1" id="KW-0472">Membrane</keyword>
<accession>A3VFD0</accession>
<sequence>MGFLTDGLVGHLSYIFLIVSSLMRRMMLLRLFLVASAVTGIAYDWIWLGNVVGVFWEGLLIAVNVVQIALLWHRDRRARFSDEERRMIARYFRGGTPGHRRALFDHGEWVDLEPGHGLTWQGEKPRWLTYLSDGRAHYTVNGVRLGEIGPGHFVGEMSMLGETTATADAAIDVPTRVWRIDRDKLDRLQDTNPDLFGLVAAAIALDLRAKMVASNTRALEVALGPA</sequence>
<proteinExistence type="predicted"/>
<dbReference type="InterPro" id="IPR000595">
    <property type="entry name" value="cNMP-bd_dom"/>
</dbReference>
<keyword evidence="1" id="KW-0812">Transmembrane</keyword>
<dbReference type="InterPro" id="IPR014710">
    <property type="entry name" value="RmlC-like_jellyroll"/>
</dbReference>
<name>A3VFD0_9RHOB</name>
<dbReference type="CDD" id="cd00038">
    <property type="entry name" value="CAP_ED"/>
    <property type="match status" value="1"/>
</dbReference>
<dbReference type="PROSITE" id="PS50042">
    <property type="entry name" value="CNMP_BINDING_3"/>
    <property type="match status" value="1"/>
</dbReference>